<keyword evidence="3 5" id="KW-1133">Transmembrane helix</keyword>
<dbReference type="Proteomes" id="UP001140076">
    <property type="component" value="Unassembled WGS sequence"/>
</dbReference>
<keyword evidence="4 5" id="KW-0472">Membrane</keyword>
<proteinExistence type="predicted"/>
<feature type="transmembrane region" description="Helical" evidence="5">
    <location>
        <begin position="60"/>
        <end position="88"/>
    </location>
</feature>
<evidence type="ECO:0000313" key="6">
    <source>
        <dbReference type="EMBL" id="MDA0566288.1"/>
    </source>
</evidence>
<evidence type="ECO:0000256" key="2">
    <source>
        <dbReference type="ARBA" id="ARBA00022692"/>
    </source>
</evidence>
<dbReference type="EMBL" id="JAJAQC010000032">
    <property type="protein sequence ID" value="MDA0566288.1"/>
    <property type="molecule type" value="Genomic_DNA"/>
</dbReference>
<comment type="subcellular location">
    <subcellularLocation>
        <location evidence="1">Membrane</location>
        <topology evidence="1">Multi-pass membrane protein</topology>
    </subcellularLocation>
</comment>
<evidence type="ECO:0000256" key="4">
    <source>
        <dbReference type="ARBA" id="ARBA00023136"/>
    </source>
</evidence>
<evidence type="ECO:0000256" key="1">
    <source>
        <dbReference type="ARBA" id="ARBA00004141"/>
    </source>
</evidence>
<dbReference type="InterPro" id="IPR032808">
    <property type="entry name" value="DoxX"/>
</dbReference>
<sequence>MTGVIGGALFAATLVCVAANAFEVAAKAVRAPFVLRNSAEVGVGRAWLPWLALLEGAGTAGLVVGLLGLPLVGLAAATGLVLFFVGAVTAHVRARVLHNIAFPGVFLGLAAAALAHFAGHVG</sequence>
<dbReference type="RefSeq" id="WP_270073543.1">
    <property type="nucleotide sequence ID" value="NZ_JAJAQC010000032.1"/>
</dbReference>
<accession>A0A9X3NN15</accession>
<dbReference type="GO" id="GO:0016020">
    <property type="term" value="C:membrane"/>
    <property type="evidence" value="ECO:0007669"/>
    <property type="project" value="UniProtKB-SubCell"/>
</dbReference>
<feature type="transmembrane region" description="Helical" evidence="5">
    <location>
        <begin position="100"/>
        <end position="119"/>
    </location>
</feature>
<protein>
    <submittedName>
        <fullName evidence="6">DoxX family protein</fullName>
    </submittedName>
</protein>
<keyword evidence="7" id="KW-1185">Reference proteome</keyword>
<reference evidence="6" key="1">
    <citation type="submission" date="2021-10" db="EMBL/GenBank/DDBJ databases">
        <title>Streptomonospora sp. nov., isolated from mangrove soil.</title>
        <authorList>
            <person name="Chen X."/>
            <person name="Ge X."/>
            <person name="Liu W."/>
        </authorList>
    </citation>
    <scope>NUCLEOTIDE SEQUENCE</scope>
    <source>
        <strain evidence="6">S1-112</strain>
    </source>
</reference>
<evidence type="ECO:0000256" key="3">
    <source>
        <dbReference type="ARBA" id="ARBA00022989"/>
    </source>
</evidence>
<organism evidence="6 7">
    <name type="scientific">Streptomonospora mangrovi</name>
    <dbReference type="NCBI Taxonomy" id="2883123"/>
    <lineage>
        <taxon>Bacteria</taxon>
        <taxon>Bacillati</taxon>
        <taxon>Actinomycetota</taxon>
        <taxon>Actinomycetes</taxon>
        <taxon>Streptosporangiales</taxon>
        <taxon>Nocardiopsidaceae</taxon>
        <taxon>Streptomonospora</taxon>
    </lineage>
</organism>
<gene>
    <name evidence="6" type="ORF">LG943_18475</name>
</gene>
<keyword evidence="2 5" id="KW-0812">Transmembrane</keyword>
<dbReference type="AlphaFoldDB" id="A0A9X3NN15"/>
<name>A0A9X3NN15_9ACTN</name>
<evidence type="ECO:0000256" key="5">
    <source>
        <dbReference type="SAM" id="Phobius"/>
    </source>
</evidence>
<evidence type="ECO:0000313" key="7">
    <source>
        <dbReference type="Proteomes" id="UP001140076"/>
    </source>
</evidence>
<dbReference type="Pfam" id="PF13564">
    <property type="entry name" value="DoxX_2"/>
    <property type="match status" value="1"/>
</dbReference>
<comment type="caution">
    <text evidence="6">The sequence shown here is derived from an EMBL/GenBank/DDBJ whole genome shotgun (WGS) entry which is preliminary data.</text>
</comment>